<feature type="domain" description="Methyltransferase FkbM" evidence="2">
    <location>
        <begin position="110"/>
        <end position="269"/>
    </location>
</feature>
<gene>
    <name evidence="3" type="primary">S_1</name>
    <name evidence="3" type="ORF">Anas_04672</name>
</gene>
<keyword evidence="1" id="KW-0812">Transmembrane</keyword>
<dbReference type="GO" id="GO:0016197">
    <property type="term" value="P:endosomal transport"/>
    <property type="evidence" value="ECO:0007669"/>
    <property type="project" value="TreeGrafter"/>
</dbReference>
<dbReference type="EMBL" id="SEYY01023392">
    <property type="protein sequence ID" value="KAB7494882.1"/>
    <property type="molecule type" value="Genomic_DNA"/>
</dbReference>
<organism evidence="3 4">
    <name type="scientific">Armadillidium nasatum</name>
    <dbReference type="NCBI Taxonomy" id="96803"/>
    <lineage>
        <taxon>Eukaryota</taxon>
        <taxon>Metazoa</taxon>
        <taxon>Ecdysozoa</taxon>
        <taxon>Arthropoda</taxon>
        <taxon>Crustacea</taxon>
        <taxon>Multicrustacea</taxon>
        <taxon>Malacostraca</taxon>
        <taxon>Eumalacostraca</taxon>
        <taxon>Peracarida</taxon>
        <taxon>Isopoda</taxon>
        <taxon>Oniscidea</taxon>
        <taxon>Crinocheta</taxon>
        <taxon>Armadillidiidae</taxon>
        <taxon>Armadillidium</taxon>
    </lineage>
</organism>
<dbReference type="GO" id="GO:0006888">
    <property type="term" value="P:endoplasmic reticulum to Golgi vesicle-mediated transport"/>
    <property type="evidence" value="ECO:0007669"/>
    <property type="project" value="TreeGrafter"/>
</dbReference>
<comment type="caution">
    <text evidence="3">The sequence shown here is derived from an EMBL/GenBank/DDBJ whole genome shotgun (WGS) entry which is preliminary data.</text>
</comment>
<protein>
    <submittedName>
        <fullName evidence="3">Protein Star</fullName>
    </submittedName>
</protein>
<dbReference type="GO" id="GO:0005789">
    <property type="term" value="C:endoplasmic reticulum membrane"/>
    <property type="evidence" value="ECO:0007669"/>
    <property type="project" value="TreeGrafter"/>
</dbReference>
<evidence type="ECO:0000256" key="1">
    <source>
        <dbReference type="SAM" id="Phobius"/>
    </source>
</evidence>
<dbReference type="PANTHER" id="PTHR34009">
    <property type="entry name" value="PROTEIN STAR"/>
    <property type="match status" value="1"/>
</dbReference>
<keyword evidence="1" id="KW-1133">Transmembrane helix</keyword>
<dbReference type="GO" id="GO:0005886">
    <property type="term" value="C:plasma membrane"/>
    <property type="evidence" value="ECO:0007669"/>
    <property type="project" value="TreeGrafter"/>
</dbReference>
<keyword evidence="1" id="KW-0472">Membrane</keyword>
<dbReference type="GO" id="GO:0005794">
    <property type="term" value="C:Golgi apparatus"/>
    <property type="evidence" value="ECO:0007669"/>
    <property type="project" value="TreeGrafter"/>
</dbReference>
<dbReference type="AlphaFoldDB" id="A0A5N5SM12"/>
<sequence length="295" mass="33873">MHPLRLYLSIFFSVGVVVCILLYKSDLQKLHPILRISHPSYAFYPPDAELNSLKLKADDPKVIKVLERNYLFPPSRKPYNLSFDEINPSMGQAQKIDRILNGMNGGFFIECGALDGETRSNTLYFERERHWKGLLIEADPKNFDLVLSKNRKAYSSPTCLAPDVHPISVKFQQQKNMGHIVGENFRNDGGTDMGEILEVQCFPLLSYLKALNVTTVDYFSLDVEGAEFSILQSIPWKEVNIKTLSVEYIHDKVDKFSIVEYMRGQGYVFHSEVTHALWLANDFIFVKSDLYNYVE</sequence>
<evidence type="ECO:0000259" key="2">
    <source>
        <dbReference type="Pfam" id="PF05050"/>
    </source>
</evidence>
<dbReference type="InterPro" id="IPR029063">
    <property type="entry name" value="SAM-dependent_MTases_sf"/>
</dbReference>
<dbReference type="InterPro" id="IPR053202">
    <property type="entry name" value="EGF_Rcpt_Signaling_Reg"/>
</dbReference>
<dbReference type="GO" id="GO:0031902">
    <property type="term" value="C:late endosome membrane"/>
    <property type="evidence" value="ECO:0007669"/>
    <property type="project" value="TreeGrafter"/>
</dbReference>
<dbReference type="SUPFAM" id="SSF53335">
    <property type="entry name" value="S-adenosyl-L-methionine-dependent methyltransferases"/>
    <property type="match status" value="1"/>
</dbReference>
<dbReference type="PANTHER" id="PTHR34009:SF2">
    <property type="entry name" value="PROTEIN STAR"/>
    <property type="match status" value="1"/>
</dbReference>
<dbReference type="OrthoDB" id="6357215at2759"/>
<dbReference type="InterPro" id="IPR006342">
    <property type="entry name" value="FkbM_mtfrase"/>
</dbReference>
<evidence type="ECO:0000313" key="4">
    <source>
        <dbReference type="Proteomes" id="UP000326759"/>
    </source>
</evidence>
<feature type="transmembrane region" description="Helical" evidence="1">
    <location>
        <begin position="6"/>
        <end position="23"/>
    </location>
</feature>
<reference evidence="3 4" key="1">
    <citation type="journal article" date="2019" name="PLoS Biol.">
        <title>Sex chromosomes control vertical transmission of feminizing Wolbachia symbionts in an isopod.</title>
        <authorList>
            <person name="Becking T."/>
            <person name="Chebbi M.A."/>
            <person name="Giraud I."/>
            <person name="Moumen B."/>
            <person name="Laverre T."/>
            <person name="Caubet Y."/>
            <person name="Peccoud J."/>
            <person name="Gilbert C."/>
            <person name="Cordaux R."/>
        </authorList>
    </citation>
    <scope>NUCLEOTIDE SEQUENCE [LARGE SCALE GENOMIC DNA]</scope>
    <source>
        <strain evidence="3">ANa2</strain>
        <tissue evidence="3">Whole body excluding digestive tract and cuticle</tissue>
    </source>
</reference>
<accession>A0A5N5SM12</accession>
<dbReference type="Pfam" id="PF05050">
    <property type="entry name" value="Methyltransf_21"/>
    <property type="match status" value="1"/>
</dbReference>
<dbReference type="Gene3D" id="3.40.50.150">
    <property type="entry name" value="Vaccinia Virus protein VP39"/>
    <property type="match status" value="1"/>
</dbReference>
<name>A0A5N5SM12_9CRUS</name>
<keyword evidence="4" id="KW-1185">Reference proteome</keyword>
<evidence type="ECO:0000313" key="3">
    <source>
        <dbReference type="EMBL" id="KAB7494882.1"/>
    </source>
</evidence>
<dbReference type="Proteomes" id="UP000326759">
    <property type="component" value="Unassembled WGS sequence"/>
</dbReference>
<proteinExistence type="predicted"/>